<reference evidence="2" key="1">
    <citation type="submission" date="2016-11" db="EMBL/GenBank/DDBJ databases">
        <authorList>
            <person name="Varghese N."/>
            <person name="Submissions S."/>
        </authorList>
    </citation>
    <scope>NUCLEOTIDE SEQUENCE [LARGE SCALE GENOMIC DNA]</scope>
    <source>
        <strain evidence="2">DSM 18569</strain>
    </source>
</reference>
<name>A0A1M6SPW1_9BACT</name>
<dbReference type="RefSeq" id="WP_073281614.1">
    <property type="nucleotide sequence ID" value="NZ_FRAS01000003.1"/>
</dbReference>
<dbReference type="Proteomes" id="UP000183947">
    <property type="component" value="Unassembled WGS sequence"/>
</dbReference>
<sequence length="398" mass="44664">MLLLQPAGWLVLAGILLSACNRTPERIGLTATTEIRFRKPASYYPQARCILAYYDDSLRGQEYFYFLDRASNTLLHTRLAAAPPADSVFALQRTSLAHLFHHTPYPLEAMGVFAPDSLVFVDGGVHSICLTNAQGQVRQQWQPRAPIYGRTPYFITTGFQPVYTKGSRLYLHAGPDDVGNITADTMAFHRLLTYKTGLVLDVRDTLFANNFTGEFPGFLSAKNNFNIVAPQSCVTPEGDYLFTYGSFSQIYRYALSGHKQVTDAPSRYHRPARGLPFSSLKNHQDLIGYKLTEPEYGPLLSDPYRRRYLRVYRHGLPAALNQPVRPSYADIPWSLLILDAGLNVVGEVPFAPTYDPDLILVTRRGVLIGNHRPEHAGYNPQQLSFLLFTYQPLQAPSS</sequence>
<dbReference type="OrthoDB" id="828261at2"/>
<protein>
    <recommendedName>
        <fullName evidence="3">DUF4221 domain-containing protein</fullName>
    </recommendedName>
</protein>
<accession>A0A1M6SPW1</accession>
<dbReference type="EMBL" id="FRAS01000003">
    <property type="protein sequence ID" value="SHK46628.1"/>
    <property type="molecule type" value="Genomic_DNA"/>
</dbReference>
<proteinExistence type="predicted"/>
<dbReference type="STRING" id="1121959.SAMN02746009_00939"/>
<evidence type="ECO:0000313" key="1">
    <source>
        <dbReference type="EMBL" id="SHK46628.1"/>
    </source>
</evidence>
<gene>
    <name evidence="1" type="ORF">SAMN02746009_00939</name>
</gene>
<evidence type="ECO:0008006" key="3">
    <source>
        <dbReference type="Google" id="ProtNLM"/>
    </source>
</evidence>
<keyword evidence="2" id="KW-1185">Reference proteome</keyword>
<organism evidence="1 2">
    <name type="scientific">Hymenobacter psychrotolerans DSM 18569</name>
    <dbReference type="NCBI Taxonomy" id="1121959"/>
    <lineage>
        <taxon>Bacteria</taxon>
        <taxon>Pseudomonadati</taxon>
        <taxon>Bacteroidota</taxon>
        <taxon>Cytophagia</taxon>
        <taxon>Cytophagales</taxon>
        <taxon>Hymenobacteraceae</taxon>
        <taxon>Hymenobacter</taxon>
    </lineage>
</organism>
<dbReference type="AlphaFoldDB" id="A0A1M6SPW1"/>
<evidence type="ECO:0000313" key="2">
    <source>
        <dbReference type="Proteomes" id="UP000183947"/>
    </source>
</evidence>